<dbReference type="HOGENOM" id="CLU_004542_2_1_1"/>
<dbReference type="Pfam" id="PF00933">
    <property type="entry name" value="Glyco_hydro_3"/>
    <property type="match status" value="1"/>
</dbReference>
<dbReference type="InterPro" id="IPR019800">
    <property type="entry name" value="Glyco_hydro_3_AS"/>
</dbReference>
<keyword evidence="12 13" id="KW-0624">Polysaccharide degradation</keyword>
<dbReference type="SUPFAM" id="SSF52279">
    <property type="entry name" value="Beta-D-glucan exohydrolase, C-terminal domain"/>
    <property type="match status" value="1"/>
</dbReference>
<comment type="subcellular location">
    <subcellularLocation>
        <location evidence="2">Secreted</location>
    </subcellularLocation>
</comment>
<keyword evidence="5" id="KW-0964">Secreted</keyword>
<gene>
    <name evidence="16" type="ORF">CMQ_1417</name>
</gene>
<feature type="domain" description="Fibronectin type III-like" evidence="15">
    <location>
        <begin position="718"/>
        <end position="784"/>
    </location>
</feature>
<name>F0XE70_GROCL</name>
<dbReference type="InterPro" id="IPR017853">
    <property type="entry name" value="GH"/>
</dbReference>
<dbReference type="GeneID" id="25974293"/>
<dbReference type="FunFam" id="3.20.20.300:FF:000002">
    <property type="entry name" value="Probable beta-glucosidase"/>
    <property type="match status" value="1"/>
</dbReference>
<dbReference type="Proteomes" id="UP000007796">
    <property type="component" value="Unassembled WGS sequence"/>
</dbReference>
<dbReference type="InterPro" id="IPR026891">
    <property type="entry name" value="Fn3-like"/>
</dbReference>
<dbReference type="Gene3D" id="3.20.20.300">
    <property type="entry name" value="Glycoside hydrolase, family 3, N-terminal domain"/>
    <property type="match status" value="1"/>
</dbReference>
<dbReference type="GO" id="GO:0008422">
    <property type="term" value="F:beta-glucosidase activity"/>
    <property type="evidence" value="ECO:0007669"/>
    <property type="project" value="UniProtKB-EC"/>
</dbReference>
<dbReference type="RefSeq" id="XP_014173971.1">
    <property type="nucleotide sequence ID" value="XM_014318496.1"/>
</dbReference>
<dbReference type="STRING" id="655863.F0XE70"/>
<dbReference type="PRINTS" id="PR00133">
    <property type="entry name" value="GLHYDRLASE3"/>
</dbReference>
<comment type="catalytic activity">
    <reaction evidence="1 13">
        <text>Hydrolysis of terminal, non-reducing beta-D-glucosyl residues with release of beta-D-glucose.</text>
        <dbReference type="EC" id="3.2.1.21"/>
    </reaction>
</comment>
<evidence type="ECO:0000256" key="6">
    <source>
        <dbReference type="ARBA" id="ARBA00022729"/>
    </source>
</evidence>
<evidence type="ECO:0000313" key="16">
    <source>
        <dbReference type="EMBL" id="EFX04489.1"/>
    </source>
</evidence>
<dbReference type="InterPro" id="IPR050288">
    <property type="entry name" value="Cellulose_deg_GH3"/>
</dbReference>
<sequence length="795" mass="83889">MRPETLHLGLAVLAGLGASQASTLIEEDSYFYGLSPPVYPTPNTSGTGSWALAYSKAKAFVAKLTLEEKVNLTAGITPTTGCSGSVPAIPRLDFPGLCLTDAGNGVRGTDFVSAWPSGLHVGASWNKALALKRGKAMGKEALKKGVNTLLGPVVGPMFRLAEGGRNWEGFAADPYLSGSLAAESVSGLQGSGVMACVKHYIGNEQETQRNPSGNVSAVSSNIDDTTLHEQYLWPFQEALHAGAASIMCSYNRINNSYSCQNSKLLNGVLKEELGFQGFVVSDWYAQHAGYPAAAAGLDLVMPSSLTYWGDNLTLSVLNGSLSESRVDDMATRIISSWYFLGQDDSIPSPGVGMPLDLLSPHTIVDAVDPTDKSILLQGAVEGHVLVKNVNGALPLKKPHMLYLAGYSAREPAANSPEDGYGWSLNCESSIEMAEVFASTLIGNDPASRSPAAATNGTIISGGGSGGVTMSVFSTPFNALVNRAMEDGTQMFWDLRSAAPTADAAADVCIVFGNAWASESLDRVGLRDNATDTLVTSVADSCANTVVVLHNAGARIVDAWIDHANVTAVIFAHLPGQYSGQALVSLLYGDDDFSGRLPYSLPRHEDDYGSGLLSPTVGAGDYALFPQADFDEGVYVDYRHFDRAGTELQYPFGFGLSYTTFAYSGLGIRRLSASSSGSNLTWATYPSGPVHQGGQTDLWDVVARVSAVVANTGSVAGQEVAQLYVGIPGAPVRQLRGFDKVAIGAGRSATVMFTLTRKDLSVWDSAAQKWKLQKGNYTVSVGSSSQTLPLKGFLVL</sequence>
<evidence type="ECO:0000256" key="12">
    <source>
        <dbReference type="ARBA" id="ARBA00023326"/>
    </source>
</evidence>
<organism evidence="17">
    <name type="scientific">Grosmannia clavigera (strain kw1407 / UAMH 11150)</name>
    <name type="common">Blue stain fungus</name>
    <name type="synonym">Graphiocladiella clavigera</name>
    <dbReference type="NCBI Taxonomy" id="655863"/>
    <lineage>
        <taxon>Eukaryota</taxon>
        <taxon>Fungi</taxon>
        <taxon>Dikarya</taxon>
        <taxon>Ascomycota</taxon>
        <taxon>Pezizomycotina</taxon>
        <taxon>Sordariomycetes</taxon>
        <taxon>Sordariomycetidae</taxon>
        <taxon>Ophiostomatales</taxon>
        <taxon>Ophiostomataceae</taxon>
        <taxon>Leptographium</taxon>
    </lineage>
</organism>
<dbReference type="UniPathway" id="UPA00696"/>
<evidence type="ECO:0000256" key="10">
    <source>
        <dbReference type="ARBA" id="ARBA00023277"/>
    </source>
</evidence>
<dbReference type="EC" id="3.2.1.21" evidence="13"/>
<dbReference type="SMART" id="SM01217">
    <property type="entry name" value="Fn3_like"/>
    <property type="match status" value="1"/>
</dbReference>
<evidence type="ECO:0000256" key="2">
    <source>
        <dbReference type="ARBA" id="ARBA00004613"/>
    </source>
</evidence>
<dbReference type="EMBL" id="GL629765">
    <property type="protein sequence ID" value="EFX04489.1"/>
    <property type="molecule type" value="Genomic_DNA"/>
</dbReference>
<dbReference type="InterPro" id="IPR002772">
    <property type="entry name" value="Glyco_hydro_3_C"/>
</dbReference>
<dbReference type="eggNOG" id="ENOG502QR4D">
    <property type="taxonomic scope" value="Eukaryota"/>
</dbReference>
<evidence type="ECO:0000256" key="9">
    <source>
        <dbReference type="ARBA" id="ARBA00023180"/>
    </source>
</evidence>
<proteinExistence type="inferred from homology"/>
<keyword evidence="6 14" id="KW-0732">Signal</keyword>
<dbReference type="GO" id="GO:0005576">
    <property type="term" value="C:extracellular region"/>
    <property type="evidence" value="ECO:0007669"/>
    <property type="project" value="UniProtKB-SubCell"/>
</dbReference>
<evidence type="ECO:0000256" key="11">
    <source>
        <dbReference type="ARBA" id="ARBA00023295"/>
    </source>
</evidence>
<dbReference type="PANTHER" id="PTHR42715">
    <property type="entry name" value="BETA-GLUCOSIDASE"/>
    <property type="match status" value="1"/>
</dbReference>
<dbReference type="OrthoDB" id="416222at2759"/>
<accession>F0XE70</accession>
<evidence type="ECO:0000256" key="5">
    <source>
        <dbReference type="ARBA" id="ARBA00022525"/>
    </source>
</evidence>
<evidence type="ECO:0000256" key="13">
    <source>
        <dbReference type="RuleBase" id="RU361161"/>
    </source>
</evidence>
<dbReference type="InterPro" id="IPR001764">
    <property type="entry name" value="Glyco_hydro_3_N"/>
</dbReference>
<evidence type="ECO:0000256" key="4">
    <source>
        <dbReference type="ARBA" id="ARBA00005336"/>
    </source>
</evidence>
<dbReference type="InterPro" id="IPR036881">
    <property type="entry name" value="Glyco_hydro_3_C_sf"/>
</dbReference>
<keyword evidence="9" id="KW-0325">Glycoprotein</keyword>
<reference evidence="16 17" key="1">
    <citation type="journal article" date="2011" name="Proc. Natl. Acad. Sci. U.S.A.">
        <title>Genome and transcriptome analyses of the mountain pine beetle-fungal symbiont Grosmannia clavigera, a lodgepole pine pathogen.</title>
        <authorList>
            <person name="DiGuistini S."/>
            <person name="Wang Y."/>
            <person name="Liao N.Y."/>
            <person name="Taylor G."/>
            <person name="Tanguay P."/>
            <person name="Feau N."/>
            <person name="Henrissat B."/>
            <person name="Chan S.K."/>
            <person name="Hesse-Orce U."/>
            <person name="Alamouti S.M."/>
            <person name="Tsui C.K.M."/>
            <person name="Docking R.T."/>
            <person name="Levasseur A."/>
            <person name="Haridas S."/>
            <person name="Robertson G."/>
            <person name="Birol I."/>
            <person name="Holt R.A."/>
            <person name="Marra M.A."/>
            <person name="Hamelin R.C."/>
            <person name="Hirst M."/>
            <person name="Jones S.J.M."/>
            <person name="Bohlmann J."/>
            <person name="Breuil C."/>
        </authorList>
    </citation>
    <scope>NUCLEOTIDE SEQUENCE [LARGE SCALE GENOMIC DNA]</scope>
    <source>
        <strain evidence="17">kw1407 / UAMH 11150</strain>
    </source>
</reference>
<evidence type="ECO:0000256" key="7">
    <source>
        <dbReference type="ARBA" id="ARBA00022801"/>
    </source>
</evidence>
<evidence type="ECO:0000259" key="15">
    <source>
        <dbReference type="SMART" id="SM01217"/>
    </source>
</evidence>
<evidence type="ECO:0000256" key="1">
    <source>
        <dbReference type="ARBA" id="ARBA00000448"/>
    </source>
</evidence>
<comment type="similarity">
    <text evidence="4 13">Belongs to the glycosyl hydrolase 3 family.</text>
</comment>
<dbReference type="Pfam" id="PF14310">
    <property type="entry name" value="Fn3-like"/>
    <property type="match status" value="1"/>
</dbReference>
<dbReference type="SUPFAM" id="SSF51445">
    <property type="entry name" value="(Trans)glycosidases"/>
    <property type="match status" value="1"/>
</dbReference>
<dbReference type="PANTHER" id="PTHR42715:SF5">
    <property type="entry name" value="BETA-GLUCOSIDASE M-RELATED"/>
    <property type="match status" value="1"/>
</dbReference>
<evidence type="ECO:0000256" key="14">
    <source>
        <dbReference type="SAM" id="SignalP"/>
    </source>
</evidence>
<keyword evidence="10 13" id="KW-0119">Carbohydrate metabolism</keyword>
<keyword evidence="17" id="KW-1185">Reference proteome</keyword>
<dbReference type="Gene3D" id="2.60.40.10">
    <property type="entry name" value="Immunoglobulins"/>
    <property type="match status" value="1"/>
</dbReference>
<protein>
    <recommendedName>
        <fullName evidence="13">beta-glucosidase</fullName>
        <ecNumber evidence="13">3.2.1.21</ecNumber>
    </recommendedName>
</protein>
<dbReference type="Gene3D" id="3.40.50.1700">
    <property type="entry name" value="Glycoside hydrolase family 3 C-terminal domain"/>
    <property type="match status" value="1"/>
</dbReference>
<dbReference type="InParanoid" id="F0XE70"/>
<dbReference type="AlphaFoldDB" id="F0XE70"/>
<evidence type="ECO:0000256" key="3">
    <source>
        <dbReference type="ARBA" id="ARBA00004987"/>
    </source>
</evidence>
<comment type="pathway">
    <text evidence="3 13">Glycan metabolism; cellulose degradation.</text>
</comment>
<dbReference type="Pfam" id="PF01915">
    <property type="entry name" value="Glyco_hydro_3_C"/>
    <property type="match status" value="1"/>
</dbReference>
<keyword evidence="7 13" id="KW-0378">Hydrolase</keyword>
<feature type="signal peptide" evidence="14">
    <location>
        <begin position="1"/>
        <end position="21"/>
    </location>
</feature>
<dbReference type="InterPro" id="IPR036962">
    <property type="entry name" value="Glyco_hydro_3_N_sf"/>
</dbReference>
<dbReference type="InterPro" id="IPR013783">
    <property type="entry name" value="Ig-like_fold"/>
</dbReference>
<evidence type="ECO:0000256" key="8">
    <source>
        <dbReference type="ARBA" id="ARBA00023001"/>
    </source>
</evidence>
<keyword evidence="11 13" id="KW-0326">Glycosidase</keyword>
<keyword evidence="8" id="KW-0136">Cellulose degradation</keyword>
<feature type="chain" id="PRO_5003263868" description="beta-glucosidase" evidence="14">
    <location>
        <begin position="22"/>
        <end position="795"/>
    </location>
</feature>
<dbReference type="GO" id="GO:0030245">
    <property type="term" value="P:cellulose catabolic process"/>
    <property type="evidence" value="ECO:0007669"/>
    <property type="project" value="UniProtKB-UniPathway"/>
</dbReference>
<dbReference type="PROSITE" id="PS00775">
    <property type="entry name" value="GLYCOSYL_HYDROL_F3"/>
    <property type="match status" value="1"/>
</dbReference>
<evidence type="ECO:0000313" key="17">
    <source>
        <dbReference type="Proteomes" id="UP000007796"/>
    </source>
</evidence>